<reference evidence="1" key="1">
    <citation type="submission" date="2020-05" db="EMBL/GenBank/DDBJ databases">
        <title>Evolutionary and genomic comparisons of hybrid uninucleate and nonhybrid Rhizoctonia fungi.</title>
        <authorList>
            <person name="Li C."/>
            <person name="Chen X."/>
        </authorList>
    </citation>
    <scope>NUCLEOTIDE SEQUENCE</scope>
    <source>
        <strain evidence="1">AG-1 IA</strain>
    </source>
</reference>
<dbReference type="Proteomes" id="UP000650533">
    <property type="component" value="Chromosome 9"/>
</dbReference>
<dbReference type="EMBL" id="CP059666">
    <property type="protein sequence ID" value="QRW23079.1"/>
    <property type="molecule type" value="Genomic_DNA"/>
</dbReference>
<keyword evidence="1" id="KW-0547">Nucleotide-binding</keyword>
<dbReference type="RefSeq" id="XP_043183316.1">
    <property type="nucleotide sequence ID" value="XM_043327931.1"/>
</dbReference>
<dbReference type="GO" id="GO:0004386">
    <property type="term" value="F:helicase activity"/>
    <property type="evidence" value="ECO:0007669"/>
    <property type="project" value="UniProtKB-KW"/>
</dbReference>
<keyword evidence="1" id="KW-0347">Helicase</keyword>
<gene>
    <name evidence="1" type="ORF">RhiXN_08115</name>
</gene>
<protein>
    <submittedName>
        <fullName evidence="1">Lymphoid-specific helicase</fullName>
    </submittedName>
</protein>
<proteinExistence type="predicted"/>
<organism evidence="1 2">
    <name type="scientific">Rhizoctonia solani</name>
    <dbReference type="NCBI Taxonomy" id="456999"/>
    <lineage>
        <taxon>Eukaryota</taxon>
        <taxon>Fungi</taxon>
        <taxon>Dikarya</taxon>
        <taxon>Basidiomycota</taxon>
        <taxon>Agaricomycotina</taxon>
        <taxon>Agaricomycetes</taxon>
        <taxon>Cantharellales</taxon>
        <taxon>Ceratobasidiaceae</taxon>
        <taxon>Rhizoctonia</taxon>
    </lineage>
</organism>
<evidence type="ECO:0000313" key="1">
    <source>
        <dbReference type="EMBL" id="QRW23079.1"/>
    </source>
</evidence>
<accession>A0A8H8SZ57</accession>
<dbReference type="KEGG" id="rsx:RhiXN_08115"/>
<sequence length="79" mass="8935">MSFYTTPQSLLPPISVRLAMKPDSDESVVDDWLVVKGGKILLLKLMSDELLKGGHIVLIFSHFKTVQQWLTHCKALEHC</sequence>
<keyword evidence="1" id="KW-0067">ATP-binding</keyword>
<name>A0A8H8SZ57_9AGAM</name>
<dbReference type="GeneID" id="67030394"/>
<evidence type="ECO:0000313" key="2">
    <source>
        <dbReference type="Proteomes" id="UP000650533"/>
    </source>
</evidence>
<dbReference type="AlphaFoldDB" id="A0A8H8SZ57"/>
<keyword evidence="1" id="KW-0378">Hydrolase</keyword>